<dbReference type="RefSeq" id="WP_186679691.1">
    <property type="nucleotide sequence ID" value="NZ_JABWRZ020000001.1"/>
</dbReference>
<sequence length="246" mass="28007">MTDNNNVHQAFIAECNEQIAAQGQDQKLQGLARDLFNESARHKYSYHFSWMGRPIIQLPQDMIAMQELVWRIQPDLIIECGIAHGGSIIYYASLLQLLGHGEVLGIDVDIRPHNRKAIEEHPMAHRITMFEGSSIAPEMVAKVRQLAEGKKVIVVLDSNHTHEHVLEELRAYAPLVSVDSYCVVMDTVVEDMPADFFPDRPWGHGDNPKTAVWQYLKENSDFAIDRQVQDKLLLTVAPDGYLRRVR</sequence>
<dbReference type="InterPro" id="IPR029063">
    <property type="entry name" value="SAM-dependent_MTases_sf"/>
</dbReference>
<dbReference type="PANTHER" id="PTHR40048">
    <property type="entry name" value="RHAMNOSYL O-METHYLTRANSFERASE"/>
    <property type="match status" value="1"/>
</dbReference>
<comment type="caution">
    <text evidence="3">The sequence shown here is derived from an EMBL/GenBank/DDBJ whole genome shotgun (WGS) entry which is preliminary data.</text>
</comment>
<protein>
    <submittedName>
        <fullName evidence="3">Cephalosporin hydroxylase family protein</fullName>
    </submittedName>
</protein>
<keyword evidence="2" id="KW-0808">Transferase</keyword>
<organism evidence="3 4">
    <name type="scientific">Pseudomonas oryzicola</name>
    <dbReference type="NCBI Taxonomy" id="485876"/>
    <lineage>
        <taxon>Bacteria</taxon>
        <taxon>Pseudomonadati</taxon>
        <taxon>Pseudomonadota</taxon>
        <taxon>Gammaproteobacteria</taxon>
        <taxon>Pseudomonadales</taxon>
        <taxon>Pseudomonadaceae</taxon>
        <taxon>Pseudomonas</taxon>
    </lineage>
</organism>
<dbReference type="EMBL" id="JABWRZ020000001">
    <property type="protein sequence ID" value="MBV4490544.1"/>
    <property type="molecule type" value="Genomic_DNA"/>
</dbReference>
<dbReference type="SUPFAM" id="SSF53335">
    <property type="entry name" value="S-adenosyl-L-methionine-dependent methyltransferases"/>
    <property type="match status" value="1"/>
</dbReference>
<keyword evidence="1" id="KW-0489">Methyltransferase</keyword>
<evidence type="ECO:0000256" key="2">
    <source>
        <dbReference type="ARBA" id="ARBA00022679"/>
    </source>
</evidence>
<evidence type="ECO:0000313" key="3">
    <source>
        <dbReference type="EMBL" id="MBV4490544.1"/>
    </source>
</evidence>
<evidence type="ECO:0000256" key="1">
    <source>
        <dbReference type="ARBA" id="ARBA00022603"/>
    </source>
</evidence>
<dbReference type="Gene3D" id="3.40.50.150">
    <property type="entry name" value="Vaccinia Virus protein VP39"/>
    <property type="match status" value="1"/>
</dbReference>
<accession>A0ABS6Q8L7</accession>
<dbReference type="PANTHER" id="PTHR40048:SF1">
    <property type="entry name" value="RHAMNOSYL O-METHYLTRANSFERASE"/>
    <property type="match status" value="1"/>
</dbReference>
<reference evidence="3 4" key="1">
    <citation type="journal article" date="2020" name="Microorganisms">
        <title>Reliable Identification of Environmental Pseudomonas Isolates Using the rpoD Gene.</title>
        <authorList>
            <consortium name="The Broad Institute Genome Sequencing Platform"/>
            <person name="Girard L."/>
            <person name="Lood C."/>
            <person name="Rokni-Zadeh H."/>
            <person name="van Noort V."/>
            <person name="Lavigne R."/>
            <person name="De Mot R."/>
        </authorList>
    </citation>
    <scope>NUCLEOTIDE SEQUENCE [LARGE SCALE GENOMIC DNA]</scope>
    <source>
        <strain evidence="3 4">RD9SR1</strain>
    </source>
</reference>
<dbReference type="InterPro" id="IPR007072">
    <property type="entry name" value="RNMT_CmcI"/>
</dbReference>
<dbReference type="Pfam" id="PF04989">
    <property type="entry name" value="RMNT_CmcI"/>
    <property type="match status" value="1"/>
</dbReference>
<keyword evidence="4" id="KW-1185">Reference proteome</keyword>
<dbReference type="Proteomes" id="UP000609530">
    <property type="component" value="Unassembled WGS sequence"/>
</dbReference>
<name>A0ABS6Q8L7_9PSED</name>
<evidence type="ECO:0000313" key="4">
    <source>
        <dbReference type="Proteomes" id="UP000609530"/>
    </source>
</evidence>
<gene>
    <name evidence="3" type="ORF">HU760_008040</name>
</gene>
<proteinExistence type="predicted"/>